<dbReference type="InterPro" id="IPR005467">
    <property type="entry name" value="His_kinase_dom"/>
</dbReference>
<dbReference type="Gene3D" id="1.10.287.130">
    <property type="match status" value="1"/>
</dbReference>
<organism evidence="11 12">
    <name type="scientific">Cupriavidus basilensis</name>
    <dbReference type="NCBI Taxonomy" id="68895"/>
    <lineage>
        <taxon>Bacteria</taxon>
        <taxon>Pseudomonadati</taxon>
        <taxon>Pseudomonadota</taxon>
        <taxon>Betaproteobacteria</taxon>
        <taxon>Burkholderiales</taxon>
        <taxon>Burkholderiaceae</taxon>
        <taxon>Cupriavidus</taxon>
    </lineage>
</organism>
<dbReference type="SUPFAM" id="SSF53850">
    <property type="entry name" value="Periplasmic binding protein-like II"/>
    <property type="match status" value="2"/>
</dbReference>
<dbReference type="SMART" id="SM00062">
    <property type="entry name" value="PBPb"/>
    <property type="match status" value="2"/>
</dbReference>
<feature type="modified residue" description="4-aspartylphosphate" evidence="6">
    <location>
        <position position="1040"/>
    </location>
</feature>
<evidence type="ECO:0000256" key="2">
    <source>
        <dbReference type="ARBA" id="ARBA00012438"/>
    </source>
</evidence>
<comment type="catalytic activity">
    <reaction evidence="1">
        <text>ATP + protein L-histidine = ADP + protein N-phospho-L-histidine.</text>
        <dbReference type="EC" id="2.7.13.3"/>
    </reaction>
</comment>
<dbReference type="SMART" id="SM00388">
    <property type="entry name" value="HisKA"/>
    <property type="match status" value="1"/>
</dbReference>
<feature type="transmembrane region" description="Helical" evidence="8">
    <location>
        <begin position="556"/>
        <end position="578"/>
    </location>
</feature>
<dbReference type="Gene3D" id="3.40.50.2300">
    <property type="match status" value="1"/>
</dbReference>
<dbReference type="SMART" id="SM00448">
    <property type="entry name" value="REC"/>
    <property type="match status" value="1"/>
</dbReference>
<feature type="compositionally biased region" description="Polar residues" evidence="7">
    <location>
        <begin position="56"/>
        <end position="68"/>
    </location>
</feature>
<dbReference type="InterPro" id="IPR004358">
    <property type="entry name" value="Sig_transdc_His_kin-like_C"/>
</dbReference>
<dbReference type="InterPro" id="IPR001789">
    <property type="entry name" value="Sig_transdc_resp-reg_receiver"/>
</dbReference>
<dbReference type="InterPro" id="IPR049871">
    <property type="entry name" value="BvgS-like_periplasmic2"/>
</dbReference>
<keyword evidence="4" id="KW-0808">Transferase</keyword>
<dbReference type="Pfam" id="PF00072">
    <property type="entry name" value="Response_reg"/>
    <property type="match status" value="1"/>
</dbReference>
<dbReference type="InterPro" id="IPR001638">
    <property type="entry name" value="Solute-binding_3/MltF_N"/>
</dbReference>
<dbReference type="InterPro" id="IPR036097">
    <property type="entry name" value="HisK_dim/P_sf"/>
</dbReference>
<keyword evidence="5" id="KW-0418">Kinase</keyword>
<dbReference type="PROSITE" id="PS50109">
    <property type="entry name" value="HIS_KIN"/>
    <property type="match status" value="1"/>
</dbReference>
<keyword evidence="12" id="KW-1185">Reference proteome</keyword>
<dbReference type="PRINTS" id="PR00344">
    <property type="entry name" value="BCTRLSENSOR"/>
</dbReference>
<evidence type="ECO:0000313" key="11">
    <source>
        <dbReference type="EMBL" id="MDF3836012.1"/>
    </source>
</evidence>
<dbReference type="PANTHER" id="PTHR43047">
    <property type="entry name" value="TWO-COMPONENT HISTIDINE PROTEIN KINASE"/>
    <property type="match status" value="1"/>
</dbReference>
<evidence type="ECO:0000256" key="8">
    <source>
        <dbReference type="SAM" id="Phobius"/>
    </source>
</evidence>
<evidence type="ECO:0000256" key="1">
    <source>
        <dbReference type="ARBA" id="ARBA00000085"/>
    </source>
</evidence>
<dbReference type="InterPro" id="IPR003661">
    <property type="entry name" value="HisK_dim/P_dom"/>
</dbReference>
<accession>A0ABT6ATR5</accession>
<protein>
    <recommendedName>
        <fullName evidence="2">histidine kinase</fullName>
        <ecNumber evidence="2">2.7.13.3</ecNumber>
    </recommendedName>
</protein>
<dbReference type="PROSITE" id="PS50110">
    <property type="entry name" value="RESPONSE_REGULATORY"/>
    <property type="match status" value="1"/>
</dbReference>
<proteinExistence type="predicted"/>
<dbReference type="Pfam" id="PF02518">
    <property type="entry name" value="HATPase_c"/>
    <property type="match status" value="1"/>
</dbReference>
<dbReference type="InterPro" id="IPR035965">
    <property type="entry name" value="PAS-like_dom_sf"/>
</dbReference>
<reference evidence="11 12" key="1">
    <citation type="submission" date="2023-03" db="EMBL/GenBank/DDBJ databases">
        <title>Draft assemblies of triclosan tolerant bacteria isolated from returned activated sludge.</title>
        <authorList>
            <person name="Van Hamelsveld S."/>
        </authorList>
    </citation>
    <scope>NUCLEOTIDE SEQUENCE [LARGE SCALE GENOMIC DNA]</scope>
    <source>
        <strain evidence="11 12">GW210010_S58</strain>
    </source>
</reference>
<evidence type="ECO:0000256" key="6">
    <source>
        <dbReference type="PROSITE-ProRule" id="PRU00169"/>
    </source>
</evidence>
<dbReference type="EC" id="2.7.13.3" evidence="2"/>
<dbReference type="InterPro" id="IPR036890">
    <property type="entry name" value="HATPase_C_sf"/>
</dbReference>
<dbReference type="PANTHER" id="PTHR43047:SF72">
    <property type="entry name" value="OSMOSENSING HISTIDINE PROTEIN KINASE SLN1"/>
    <property type="match status" value="1"/>
</dbReference>
<feature type="region of interest" description="Disordered" evidence="7">
    <location>
        <begin position="55"/>
        <end position="74"/>
    </location>
</feature>
<keyword evidence="3 6" id="KW-0597">Phosphoprotein</keyword>
<feature type="domain" description="Response regulatory" evidence="10">
    <location>
        <begin position="991"/>
        <end position="1108"/>
    </location>
</feature>
<evidence type="ECO:0000259" key="10">
    <source>
        <dbReference type="PROSITE" id="PS50110"/>
    </source>
</evidence>
<dbReference type="InterPro" id="IPR003594">
    <property type="entry name" value="HATPase_dom"/>
</dbReference>
<dbReference type="Proteomes" id="UP001216674">
    <property type="component" value="Unassembled WGS sequence"/>
</dbReference>
<dbReference type="InterPro" id="IPR013656">
    <property type="entry name" value="PAS_4"/>
</dbReference>
<dbReference type="Pfam" id="PF00512">
    <property type="entry name" value="HisKA"/>
    <property type="match status" value="1"/>
</dbReference>
<feature type="domain" description="Histidine kinase" evidence="9">
    <location>
        <begin position="744"/>
        <end position="966"/>
    </location>
</feature>
<dbReference type="SMART" id="SM00387">
    <property type="entry name" value="HATPase_c"/>
    <property type="match status" value="1"/>
</dbReference>
<dbReference type="EMBL" id="JARJLM010000400">
    <property type="protein sequence ID" value="MDF3836012.1"/>
    <property type="molecule type" value="Genomic_DNA"/>
</dbReference>
<evidence type="ECO:0000256" key="3">
    <source>
        <dbReference type="ARBA" id="ARBA00022553"/>
    </source>
</evidence>
<dbReference type="SUPFAM" id="SSF47384">
    <property type="entry name" value="Homodimeric domain of signal transducing histidine kinase"/>
    <property type="match status" value="1"/>
</dbReference>
<dbReference type="Gene3D" id="3.40.190.10">
    <property type="entry name" value="Periplasmic binding protein-like II"/>
    <property type="match status" value="4"/>
</dbReference>
<dbReference type="Gene3D" id="3.30.565.10">
    <property type="entry name" value="Histidine kinase-like ATPase, C-terminal domain"/>
    <property type="match status" value="1"/>
</dbReference>
<dbReference type="CDD" id="cd13707">
    <property type="entry name" value="PBP2_BvgS_D2"/>
    <property type="match status" value="1"/>
</dbReference>
<evidence type="ECO:0000256" key="4">
    <source>
        <dbReference type="ARBA" id="ARBA00022679"/>
    </source>
</evidence>
<evidence type="ECO:0000313" key="12">
    <source>
        <dbReference type="Proteomes" id="UP001216674"/>
    </source>
</evidence>
<dbReference type="Pfam" id="PF00497">
    <property type="entry name" value="SBP_bac_3"/>
    <property type="match status" value="2"/>
</dbReference>
<keyword evidence="8" id="KW-0812">Transmembrane</keyword>
<sequence>MCFSTCRRRPADRLPMARPRMPAATRWRHQLALLLALCHGVPPQAAIPAEPRHRLTLSSQVQPDSSGQPGADCAGDAELDAWRRGRKVLRVGVVGNYLPPFDLVDLKGNYRGISADYLAVVAARLGVPAQIRGYASHEAARRALADGAIDLITTDLDRHGGGIRTAPYHEHRLIEVVSGKDDARNNAGRTVGYLKGEVAPGLLRHAYPEAQLQPFENLLGALDQLARNADFVVVTNATAAGYLIEQYRYGELASRNVAPLPQDGIAFTVGDPALGRIVDRTLAAMPATLKREIETFWTSSSLEFDITGKLDLSAAERSWIASHPEVRYLVAHDLIPFQFLDAQQRLDGLTEQVLQLIGQRTGLRFVPYWPSSKAQTKADLENGTLDVLPVLPLNHAATSEGLLSVSAPYFSGNWVVVTRAGDDSIKSVPDLADKLLASPPFDGVHDLVRASQAVSQRETATYAEAFRMVAAGRADAIISNASMAGYMLERTYGGRLKIAAPASGLPLEIGLGVSNRHPELLAIIDKAILSIARDDLGAMRAHWTEIRPQAAAWRQFLPWLTAGTATLLLVSLLFIAWVTSLRRQVTQRAAAERALQDQVSFQTAVLDGIPQPIYLRDSRFRMITCNTAFEAALDTTRGALAGTDPAFVRGAVKADISHDDLLAVYRHVLDTGQPFSAARRLTIAGEARNVIGWVVPLQRADGGPAGIVGGWIDVTEHQRMLAELAAAKSRAEAANRAKSTFLASISHEIRTPMNAILGMLELARTRAHVAHGDRELLDTAHGAATSLLSLLDDILDLSKMEAGKFTLQPRAASLRQALHEVAQMFGPVASQKGLAMKVSVGETVAQAHRLDILRIKQVVGNFVSNAIRFTERGGVDIRLDETGMRGTRQSLDLVISDTGIGIPAEAIGALFRPFTQVDSPGRMHAGGTGLGLSIAQSLVRKMGGEVTLESRPGQGTQVLVRLSFDLAAPPPQAGVSTDGTAGVTLFPPGIRVLVVDDHAPNRLLLARQLERLGIAVDAAVDGEQGLRNLQSRPPDLVICDCMMPVMDGFSLARAIRARRDDLRSIPVIGCTASAQNEDHRQALAAGMNDVLVKPVGLAMLERTLRKHLHGARAAPGDAASA</sequence>
<dbReference type="SUPFAM" id="SSF55785">
    <property type="entry name" value="PYP-like sensor domain (PAS domain)"/>
    <property type="match status" value="1"/>
</dbReference>
<dbReference type="Gene3D" id="3.30.450.20">
    <property type="entry name" value="PAS domain"/>
    <property type="match status" value="1"/>
</dbReference>
<evidence type="ECO:0000256" key="5">
    <source>
        <dbReference type="ARBA" id="ARBA00022777"/>
    </source>
</evidence>
<dbReference type="SUPFAM" id="SSF52172">
    <property type="entry name" value="CheY-like"/>
    <property type="match status" value="1"/>
</dbReference>
<dbReference type="CDD" id="cd17546">
    <property type="entry name" value="REC_hyHK_CKI1_RcsC-like"/>
    <property type="match status" value="1"/>
</dbReference>
<keyword evidence="8" id="KW-0472">Membrane</keyword>
<dbReference type="CDD" id="cd00082">
    <property type="entry name" value="HisKA"/>
    <property type="match status" value="1"/>
</dbReference>
<dbReference type="CDD" id="cd16922">
    <property type="entry name" value="HATPase_EvgS-ArcB-TorS-like"/>
    <property type="match status" value="1"/>
</dbReference>
<dbReference type="InterPro" id="IPR011006">
    <property type="entry name" value="CheY-like_superfamily"/>
</dbReference>
<dbReference type="Pfam" id="PF08448">
    <property type="entry name" value="PAS_4"/>
    <property type="match status" value="1"/>
</dbReference>
<dbReference type="RefSeq" id="WP_276266623.1">
    <property type="nucleotide sequence ID" value="NZ_JARJLM010000400.1"/>
</dbReference>
<comment type="caution">
    <text evidence="11">The sequence shown here is derived from an EMBL/GenBank/DDBJ whole genome shotgun (WGS) entry which is preliminary data.</text>
</comment>
<name>A0ABT6ATR5_9BURK</name>
<gene>
    <name evidence="11" type="ORF">P3W85_24115</name>
</gene>
<keyword evidence="8" id="KW-1133">Transmembrane helix</keyword>
<dbReference type="SUPFAM" id="SSF55874">
    <property type="entry name" value="ATPase domain of HSP90 chaperone/DNA topoisomerase II/histidine kinase"/>
    <property type="match status" value="1"/>
</dbReference>
<evidence type="ECO:0000259" key="9">
    <source>
        <dbReference type="PROSITE" id="PS50109"/>
    </source>
</evidence>
<evidence type="ECO:0000256" key="7">
    <source>
        <dbReference type="SAM" id="MobiDB-lite"/>
    </source>
</evidence>